<evidence type="ECO:0000313" key="5">
    <source>
        <dbReference type="Proteomes" id="UP000245383"/>
    </source>
</evidence>
<dbReference type="GO" id="GO:0004656">
    <property type="term" value="F:procollagen-proline 4-dioxygenase activity"/>
    <property type="evidence" value="ECO:0007669"/>
    <property type="project" value="TreeGrafter"/>
</dbReference>
<dbReference type="EMBL" id="MBFR01000038">
    <property type="protein sequence ID" value="PVU96216.1"/>
    <property type="molecule type" value="Genomic_DNA"/>
</dbReference>
<keyword evidence="2" id="KW-0408">Iron</keyword>
<dbReference type="AlphaFoldDB" id="A0A2T9YVA6"/>
<sequence length="288" mass="32692">MVHNPSDDQQNDFELPDLLSVNNMNTAYINHQKQNKASKSELKELLKDHIYTCSGAFSEMLCAEFISKIEKELQNSPYKYQVFPKRNPLYAYRNNIRISTIDPSFALDLWHLTGLSKLLARFPLPGSNPPRYPTGLHENIRLYKYAKGHRFEKHYDDFMFSQSGQRTEFTLLIYLNMGIEVPNSDSNISDSRNNTKRQTKAKGAIGAGDSIATDPTISEKPDGRPKNSLQYPSSILASVPSEDMLVGGETVFYSSRPKFQISVKPETGLLLLHKHGDDCLLHEESMGW</sequence>
<gene>
    <name evidence="4" type="ORF">BB561_001310</name>
</gene>
<reference evidence="4 5" key="1">
    <citation type="journal article" date="2018" name="MBio">
        <title>Comparative Genomics Reveals the Core Gene Toolbox for the Fungus-Insect Symbiosis.</title>
        <authorList>
            <person name="Wang Y."/>
            <person name="Stata M."/>
            <person name="Wang W."/>
            <person name="Stajich J.E."/>
            <person name="White M.M."/>
            <person name="Moncalvo J.M."/>
        </authorList>
    </citation>
    <scope>NUCLEOTIDE SEQUENCE [LARGE SCALE GENOMIC DNA]</scope>
    <source>
        <strain evidence="4 5">SWE-8-4</strain>
    </source>
</reference>
<keyword evidence="1" id="KW-0479">Metal-binding</keyword>
<dbReference type="GO" id="GO:0046872">
    <property type="term" value="F:metal ion binding"/>
    <property type="evidence" value="ECO:0007669"/>
    <property type="project" value="UniProtKB-KW"/>
</dbReference>
<dbReference type="Gene3D" id="2.60.120.620">
    <property type="entry name" value="q2cbj1_9rhob like domain"/>
    <property type="match status" value="1"/>
</dbReference>
<dbReference type="PANTHER" id="PTHR10869:SF236">
    <property type="entry name" value="PROLYL 4-HYDROXYLASE ALPHA SUBUNIT DOMAIN-CONTAINING PROTEIN"/>
    <property type="match status" value="1"/>
</dbReference>
<comment type="caution">
    <text evidence="4">The sequence shown here is derived from an EMBL/GenBank/DDBJ whole genome shotgun (WGS) entry which is preliminary data.</text>
</comment>
<dbReference type="InterPro" id="IPR045054">
    <property type="entry name" value="P4HA-like"/>
</dbReference>
<protein>
    <recommendedName>
        <fullName evidence="6">Prolyl 4-hydroxylase alpha subunit domain-containing protein</fullName>
    </recommendedName>
</protein>
<organism evidence="4 5">
    <name type="scientific">Smittium simulii</name>
    <dbReference type="NCBI Taxonomy" id="133385"/>
    <lineage>
        <taxon>Eukaryota</taxon>
        <taxon>Fungi</taxon>
        <taxon>Fungi incertae sedis</taxon>
        <taxon>Zoopagomycota</taxon>
        <taxon>Kickxellomycotina</taxon>
        <taxon>Harpellomycetes</taxon>
        <taxon>Harpellales</taxon>
        <taxon>Legeriomycetaceae</taxon>
        <taxon>Smittium</taxon>
    </lineage>
</organism>
<dbReference type="PANTHER" id="PTHR10869">
    <property type="entry name" value="PROLYL 4-HYDROXYLASE ALPHA SUBUNIT"/>
    <property type="match status" value="1"/>
</dbReference>
<evidence type="ECO:0000313" key="4">
    <source>
        <dbReference type="EMBL" id="PVU96216.1"/>
    </source>
</evidence>
<dbReference type="OrthoDB" id="69177at2759"/>
<dbReference type="GO" id="GO:0005783">
    <property type="term" value="C:endoplasmic reticulum"/>
    <property type="evidence" value="ECO:0007669"/>
    <property type="project" value="TreeGrafter"/>
</dbReference>
<feature type="region of interest" description="Disordered" evidence="3">
    <location>
        <begin position="184"/>
        <end position="231"/>
    </location>
</feature>
<name>A0A2T9YVA6_9FUNG</name>
<accession>A0A2T9YVA6</accession>
<evidence type="ECO:0008006" key="6">
    <source>
        <dbReference type="Google" id="ProtNLM"/>
    </source>
</evidence>
<keyword evidence="5" id="KW-1185">Reference proteome</keyword>
<evidence type="ECO:0000256" key="2">
    <source>
        <dbReference type="ARBA" id="ARBA00023004"/>
    </source>
</evidence>
<evidence type="ECO:0000256" key="1">
    <source>
        <dbReference type="ARBA" id="ARBA00022723"/>
    </source>
</evidence>
<proteinExistence type="predicted"/>
<evidence type="ECO:0000256" key="3">
    <source>
        <dbReference type="SAM" id="MobiDB-lite"/>
    </source>
</evidence>
<dbReference type="Proteomes" id="UP000245383">
    <property type="component" value="Unassembled WGS sequence"/>
</dbReference>